<dbReference type="GO" id="GO:0004659">
    <property type="term" value="F:prenyltransferase activity"/>
    <property type="evidence" value="ECO:0007669"/>
    <property type="project" value="InterPro"/>
</dbReference>
<dbReference type="OrthoDB" id="9805316at2"/>
<keyword evidence="8" id="KW-1185">Reference proteome</keyword>
<evidence type="ECO:0000313" key="8">
    <source>
        <dbReference type="Proteomes" id="UP000238956"/>
    </source>
</evidence>
<dbReference type="PANTHER" id="PTHR12001">
    <property type="entry name" value="GERANYLGERANYL PYROPHOSPHATE SYNTHASE"/>
    <property type="match status" value="1"/>
</dbReference>
<organism evidence="7 8">
    <name type="scientific">Streptococcus pluranimalium</name>
    <dbReference type="NCBI Taxonomy" id="82348"/>
    <lineage>
        <taxon>Bacteria</taxon>
        <taxon>Bacillati</taxon>
        <taxon>Bacillota</taxon>
        <taxon>Bacilli</taxon>
        <taxon>Lactobacillales</taxon>
        <taxon>Streptococcaceae</taxon>
        <taxon>Streptococcus</taxon>
    </lineage>
</organism>
<dbReference type="InterPro" id="IPR033749">
    <property type="entry name" value="Polyprenyl_synt_CS"/>
</dbReference>
<evidence type="ECO:0000256" key="1">
    <source>
        <dbReference type="ARBA" id="ARBA00001946"/>
    </source>
</evidence>
<dbReference type="PROSITE" id="PS00723">
    <property type="entry name" value="POLYPRENYL_SYNTHASE_1"/>
    <property type="match status" value="1"/>
</dbReference>
<dbReference type="PANTHER" id="PTHR12001:SF69">
    <property type="entry name" value="ALL TRANS-POLYPRENYL-DIPHOSPHATE SYNTHASE PDSS1"/>
    <property type="match status" value="1"/>
</dbReference>
<proteinExistence type="inferred from homology"/>
<evidence type="ECO:0000256" key="5">
    <source>
        <dbReference type="ARBA" id="ARBA00022842"/>
    </source>
</evidence>
<dbReference type="AlphaFoldDB" id="A0A2L0D467"/>
<dbReference type="InterPro" id="IPR008949">
    <property type="entry name" value="Isoprenoid_synthase_dom_sf"/>
</dbReference>
<gene>
    <name evidence="7" type="ORF">C0J00_05685</name>
</gene>
<reference evidence="7 8" key="1">
    <citation type="submission" date="2017-12" db="EMBL/GenBank/DDBJ databases">
        <authorList>
            <person name="Hurst M.R.H."/>
        </authorList>
    </citation>
    <scope>NUCLEOTIDE SEQUENCE [LARGE SCALE GENOMIC DNA]</scope>
    <source>
        <strain evidence="7 8">TH11417</strain>
    </source>
</reference>
<dbReference type="Proteomes" id="UP000238956">
    <property type="component" value="Chromosome"/>
</dbReference>
<evidence type="ECO:0000256" key="4">
    <source>
        <dbReference type="ARBA" id="ARBA00022723"/>
    </source>
</evidence>
<evidence type="ECO:0000256" key="2">
    <source>
        <dbReference type="ARBA" id="ARBA00006706"/>
    </source>
</evidence>
<evidence type="ECO:0000256" key="3">
    <source>
        <dbReference type="ARBA" id="ARBA00022679"/>
    </source>
</evidence>
<dbReference type="InterPro" id="IPR000092">
    <property type="entry name" value="Polyprenyl_synt"/>
</dbReference>
<dbReference type="GO" id="GO:0008299">
    <property type="term" value="P:isoprenoid biosynthetic process"/>
    <property type="evidence" value="ECO:0007669"/>
    <property type="project" value="InterPro"/>
</dbReference>
<dbReference type="RefSeq" id="WP_104967960.1">
    <property type="nucleotide sequence ID" value="NZ_CP025536.1"/>
</dbReference>
<dbReference type="Pfam" id="PF00348">
    <property type="entry name" value="polyprenyl_synt"/>
    <property type="match status" value="1"/>
</dbReference>
<dbReference type="EMBL" id="CP025536">
    <property type="protein sequence ID" value="AUW96633.1"/>
    <property type="molecule type" value="Genomic_DNA"/>
</dbReference>
<keyword evidence="3 6" id="KW-0808">Transferase</keyword>
<dbReference type="SFLD" id="SFLDS00005">
    <property type="entry name" value="Isoprenoid_Synthase_Type_I"/>
    <property type="match status" value="1"/>
</dbReference>
<comment type="cofactor">
    <cofactor evidence="1">
        <name>Mg(2+)</name>
        <dbReference type="ChEBI" id="CHEBI:18420"/>
    </cofactor>
</comment>
<keyword evidence="5" id="KW-0460">Magnesium</keyword>
<dbReference type="SUPFAM" id="SSF48576">
    <property type="entry name" value="Terpenoid synthases"/>
    <property type="match status" value="1"/>
</dbReference>
<sequence length="331" mass="37950">MVHHIWDDFPEIQKGLESVKSLMISELSVIHPEVKEKIIAYMEAPGKYLRSGLCLLLSQSKTGYIPEGKLYLAAYLETLHLATLIHDDVIDEADSRRGMQVMSKTFSNRIAIYAGDYLLSYANRFLLKASNLLDIDKDDQYLGNHKLIERILAGELAQLMNQFDQEMTMKAYLKQIKGKTALLFALACQLGAWEKGISKRESRLAYNLGQSIGMAFQISDDLIDFQVDKKRSGKPRMQDVQNGIYTAPYILAKESDHQISKDFQFTQGKKWSEESLENLYYRLNEAKAFEKTEELINAYLVKMKNQSQKLLAADEAEQVVAFLFKIMDRQF</sequence>
<accession>A0A2L0D467</accession>
<protein>
    <submittedName>
        <fullName evidence="7">Polyprenyl synthetase</fullName>
    </submittedName>
</protein>
<dbReference type="KEGG" id="splr:C0J00_05685"/>
<dbReference type="GO" id="GO:0046872">
    <property type="term" value="F:metal ion binding"/>
    <property type="evidence" value="ECO:0007669"/>
    <property type="project" value="UniProtKB-KW"/>
</dbReference>
<comment type="similarity">
    <text evidence="2 6">Belongs to the FPP/GGPP synthase family.</text>
</comment>
<keyword evidence="4" id="KW-0479">Metal-binding</keyword>
<dbReference type="PROSITE" id="PS00444">
    <property type="entry name" value="POLYPRENYL_SYNTHASE_2"/>
    <property type="match status" value="1"/>
</dbReference>
<dbReference type="Gene3D" id="1.10.600.10">
    <property type="entry name" value="Farnesyl Diphosphate Synthase"/>
    <property type="match status" value="1"/>
</dbReference>
<evidence type="ECO:0000256" key="6">
    <source>
        <dbReference type="RuleBase" id="RU004466"/>
    </source>
</evidence>
<reference evidence="7 8" key="2">
    <citation type="submission" date="2018-02" db="EMBL/GenBank/DDBJ databases">
        <title>Whole genome sequencing analysis of Streptococcus pluranimalium isolated from cattle infected mastitis in China.</title>
        <authorList>
            <person name="Zhang J.-R."/>
            <person name="Hu G.-Z."/>
        </authorList>
    </citation>
    <scope>NUCLEOTIDE SEQUENCE [LARGE SCALE GENOMIC DNA]</scope>
    <source>
        <strain evidence="7 8">TH11417</strain>
    </source>
</reference>
<name>A0A2L0D467_9STRE</name>
<dbReference type="CDD" id="cd00685">
    <property type="entry name" value="Trans_IPPS_HT"/>
    <property type="match status" value="1"/>
</dbReference>
<dbReference type="GeneID" id="98393399"/>
<evidence type="ECO:0000313" key="7">
    <source>
        <dbReference type="EMBL" id="AUW96633.1"/>
    </source>
</evidence>